<protein>
    <submittedName>
        <fullName evidence="3">Uncharacterized protein</fullName>
    </submittedName>
</protein>
<accession>A0A0M0KYP0</accession>
<dbReference type="EMBL" id="LILC01000020">
    <property type="protein sequence ID" value="KOO43752.1"/>
    <property type="molecule type" value="Genomic_DNA"/>
</dbReference>
<feature type="signal peptide" evidence="2">
    <location>
        <begin position="1"/>
        <end position="27"/>
    </location>
</feature>
<proteinExistence type="predicted"/>
<dbReference type="AlphaFoldDB" id="A0A0M0KYP0"/>
<dbReference type="Proteomes" id="UP000037558">
    <property type="component" value="Unassembled WGS sequence"/>
</dbReference>
<keyword evidence="2" id="KW-0732">Signal</keyword>
<keyword evidence="4" id="KW-1185">Reference proteome</keyword>
<feature type="compositionally biased region" description="Low complexity" evidence="1">
    <location>
        <begin position="99"/>
        <end position="115"/>
    </location>
</feature>
<evidence type="ECO:0000256" key="2">
    <source>
        <dbReference type="SAM" id="SignalP"/>
    </source>
</evidence>
<comment type="caution">
    <text evidence="3">The sequence shown here is derived from an EMBL/GenBank/DDBJ whole genome shotgun (WGS) entry which is preliminary data.</text>
</comment>
<sequence length="333" mass="37107">MFKSKLLLGSLTAFALAFAIQTSNAHADEVVTKNSNGIEITETEYQNLTNLGFSDLAINQMDQEAFDENKDLKVDSQVETTKYYEVKESTDSNNNLSTNFKNKMLNNKNDNNDNYTTTELTKEEYYKRVNKVKSEEQNTNQSVLKNGSKTLAANDTSSTSYRKLTTSIQRIGTTLRLFDEFVWDVVPSTRSYDVLTTSIDSTFSPVAGSQHGQQIWSYTHPKLGGFYGDNAVYNSSSTTWNKQSAGYGVKMNLKDDTSTLRVTELEGYMYYNITRNSSVIPKLVNAYGNYSHAKSTVSSSYSYSLSFGGPAIGWSGVSSTSFDQLTTHAQTGY</sequence>
<evidence type="ECO:0000256" key="1">
    <source>
        <dbReference type="SAM" id="MobiDB-lite"/>
    </source>
</evidence>
<reference evidence="4" key="1">
    <citation type="submission" date="2015-08" db="EMBL/GenBank/DDBJ databases">
        <title>Fjat-14210 dsm16467.</title>
        <authorList>
            <person name="Liu B."/>
            <person name="Wang J."/>
            <person name="Zhu Y."/>
            <person name="Liu G."/>
            <person name="Chen Q."/>
            <person name="Chen Z."/>
            <person name="Lan J."/>
            <person name="Che J."/>
            <person name="Ge C."/>
            <person name="Shi H."/>
            <person name="Pan Z."/>
            <person name="Liu X."/>
        </authorList>
    </citation>
    <scope>NUCLEOTIDE SEQUENCE [LARGE SCALE GENOMIC DNA]</scope>
    <source>
        <strain evidence="4">DSM 16467</strain>
    </source>
</reference>
<dbReference type="PATRIC" id="fig|284581.3.peg.235"/>
<name>A0A0M0KYP0_9BACI</name>
<evidence type="ECO:0000313" key="4">
    <source>
        <dbReference type="Proteomes" id="UP000037558"/>
    </source>
</evidence>
<feature type="region of interest" description="Disordered" evidence="1">
    <location>
        <begin position="95"/>
        <end position="115"/>
    </location>
</feature>
<organism evidence="3 4">
    <name type="scientific">Priestia koreensis</name>
    <dbReference type="NCBI Taxonomy" id="284581"/>
    <lineage>
        <taxon>Bacteria</taxon>
        <taxon>Bacillati</taxon>
        <taxon>Bacillota</taxon>
        <taxon>Bacilli</taxon>
        <taxon>Bacillales</taxon>
        <taxon>Bacillaceae</taxon>
        <taxon>Priestia</taxon>
    </lineage>
</organism>
<feature type="chain" id="PRO_5005603020" evidence="2">
    <location>
        <begin position="28"/>
        <end position="333"/>
    </location>
</feature>
<gene>
    <name evidence="3" type="ORF">AMD01_15455</name>
</gene>
<evidence type="ECO:0000313" key="3">
    <source>
        <dbReference type="EMBL" id="KOO43752.1"/>
    </source>
</evidence>